<proteinExistence type="predicted"/>
<keyword evidence="1" id="KW-1133">Transmembrane helix</keyword>
<protein>
    <submittedName>
        <fullName evidence="2">Uncharacterized protein</fullName>
    </submittedName>
</protein>
<keyword evidence="1" id="KW-0472">Membrane</keyword>
<organism evidence="2">
    <name type="scientific">Rhizophora mucronata</name>
    <name type="common">Asiatic mangrove</name>
    <dbReference type="NCBI Taxonomy" id="61149"/>
    <lineage>
        <taxon>Eukaryota</taxon>
        <taxon>Viridiplantae</taxon>
        <taxon>Streptophyta</taxon>
        <taxon>Embryophyta</taxon>
        <taxon>Tracheophyta</taxon>
        <taxon>Spermatophyta</taxon>
        <taxon>Magnoliopsida</taxon>
        <taxon>eudicotyledons</taxon>
        <taxon>Gunneridae</taxon>
        <taxon>Pentapetalae</taxon>
        <taxon>rosids</taxon>
        <taxon>fabids</taxon>
        <taxon>Malpighiales</taxon>
        <taxon>Rhizophoraceae</taxon>
        <taxon>Rhizophora</taxon>
    </lineage>
</organism>
<dbReference type="EMBL" id="GGEC01061959">
    <property type="protein sequence ID" value="MBX42443.1"/>
    <property type="molecule type" value="Transcribed_RNA"/>
</dbReference>
<feature type="transmembrane region" description="Helical" evidence="1">
    <location>
        <begin position="41"/>
        <end position="62"/>
    </location>
</feature>
<accession>A0A2P2NJ03</accession>
<name>A0A2P2NJ03_RHIMU</name>
<evidence type="ECO:0000313" key="2">
    <source>
        <dbReference type="EMBL" id="MBX42443.1"/>
    </source>
</evidence>
<dbReference type="AlphaFoldDB" id="A0A2P2NJ03"/>
<keyword evidence="1" id="KW-0812">Transmembrane</keyword>
<evidence type="ECO:0000256" key="1">
    <source>
        <dbReference type="SAM" id="Phobius"/>
    </source>
</evidence>
<reference evidence="2" key="1">
    <citation type="submission" date="2018-02" db="EMBL/GenBank/DDBJ databases">
        <title>Rhizophora mucronata_Transcriptome.</title>
        <authorList>
            <person name="Meera S.P."/>
            <person name="Sreeshan A."/>
            <person name="Augustine A."/>
        </authorList>
    </citation>
    <scope>NUCLEOTIDE SEQUENCE</scope>
    <source>
        <tissue evidence="2">Leaf</tissue>
    </source>
</reference>
<sequence>MVGLAHASRVRVSLGQGQLNARLSFHFLSVSLLLRIGKGTLLSLVSVGIMAIPSFCLGFLQLTINHYYCSCFETVYLFVSWNLDPYAKGFLMFESVLLLA</sequence>